<evidence type="ECO:0000256" key="7">
    <source>
        <dbReference type="ARBA" id="ARBA00023136"/>
    </source>
</evidence>
<keyword evidence="3 8" id="KW-0813">Transport</keyword>
<comment type="function">
    <text evidence="8">Mediates influx of magnesium ions.</text>
</comment>
<dbReference type="EMBL" id="CP000828">
    <property type="protein sequence ID" value="ABW25167.1"/>
    <property type="molecule type" value="Genomic_DNA"/>
</dbReference>
<evidence type="ECO:0000313" key="10">
    <source>
        <dbReference type="Proteomes" id="UP000000268"/>
    </source>
</evidence>
<keyword evidence="8" id="KW-0406">Ion transport</keyword>
<dbReference type="PANTHER" id="PTHR46494">
    <property type="entry name" value="CORA FAMILY METAL ION TRANSPORTER (EUROFUNG)"/>
    <property type="match status" value="1"/>
</dbReference>
<evidence type="ECO:0000256" key="5">
    <source>
        <dbReference type="ARBA" id="ARBA00022692"/>
    </source>
</evidence>
<dbReference type="GO" id="GO:0005886">
    <property type="term" value="C:plasma membrane"/>
    <property type="evidence" value="ECO:0007669"/>
    <property type="project" value="UniProtKB-SubCell"/>
</dbReference>
<feature type="transmembrane region" description="Helical" evidence="8">
    <location>
        <begin position="342"/>
        <end position="363"/>
    </location>
</feature>
<reference evidence="9 10" key="1">
    <citation type="journal article" date="2008" name="Proc. Natl. Acad. Sci. U.S.A.">
        <title>Niche adaptation and genome expansion in the chlorophyll d-producing cyanobacterium Acaryochloris marina.</title>
        <authorList>
            <person name="Swingley W.D."/>
            <person name="Chen M."/>
            <person name="Cheung P.C."/>
            <person name="Conrad A.L."/>
            <person name="Dejesa L.C."/>
            <person name="Hao J."/>
            <person name="Honchak B.M."/>
            <person name="Karbach L.E."/>
            <person name="Kurdoglu A."/>
            <person name="Lahiri S."/>
            <person name="Mastrian S.D."/>
            <person name="Miyashita H."/>
            <person name="Page L."/>
            <person name="Ramakrishna P."/>
            <person name="Satoh S."/>
            <person name="Sattley W.M."/>
            <person name="Shimada Y."/>
            <person name="Taylor H.L."/>
            <person name="Tomo T."/>
            <person name="Tsuchiya T."/>
            <person name="Wang Z.T."/>
            <person name="Raymond J."/>
            <person name="Mimuro M."/>
            <person name="Blankenship R.E."/>
            <person name="Touchman J.W."/>
        </authorList>
    </citation>
    <scope>NUCLEOTIDE SEQUENCE [LARGE SCALE GENOMIC DNA]</scope>
    <source>
        <strain evidence="10">MBIC 11017</strain>
    </source>
</reference>
<dbReference type="KEGG" id="amr:AM1_0079"/>
<dbReference type="GO" id="GO:0000287">
    <property type="term" value="F:magnesium ion binding"/>
    <property type="evidence" value="ECO:0007669"/>
    <property type="project" value="TreeGrafter"/>
</dbReference>
<accession>B0C555</accession>
<dbReference type="SUPFAM" id="SSF143865">
    <property type="entry name" value="CorA soluble domain-like"/>
    <property type="match status" value="1"/>
</dbReference>
<dbReference type="TCDB" id="1.A.35.3.8">
    <property type="family name" value="the cora metal ion transporter (mit) family"/>
</dbReference>
<keyword evidence="8" id="KW-0460">Magnesium</keyword>
<evidence type="ECO:0000256" key="2">
    <source>
        <dbReference type="ARBA" id="ARBA00009765"/>
    </source>
</evidence>
<dbReference type="RefSeq" id="WP_012160788.1">
    <property type="nucleotide sequence ID" value="NC_009925.1"/>
</dbReference>
<feature type="transmembrane region" description="Helical" evidence="8">
    <location>
        <begin position="304"/>
        <end position="322"/>
    </location>
</feature>
<evidence type="ECO:0000313" key="9">
    <source>
        <dbReference type="EMBL" id="ABW25167.1"/>
    </source>
</evidence>
<dbReference type="InterPro" id="IPR002523">
    <property type="entry name" value="MgTranspt_CorA/ZnTranspt_ZntB"/>
</dbReference>
<dbReference type="Gene3D" id="3.30.460.20">
    <property type="entry name" value="CorA soluble domain-like"/>
    <property type="match status" value="1"/>
</dbReference>
<organism evidence="9 10">
    <name type="scientific">Acaryochloris marina (strain MBIC 11017)</name>
    <dbReference type="NCBI Taxonomy" id="329726"/>
    <lineage>
        <taxon>Bacteria</taxon>
        <taxon>Bacillati</taxon>
        <taxon>Cyanobacteriota</taxon>
        <taxon>Cyanophyceae</taxon>
        <taxon>Acaryochloridales</taxon>
        <taxon>Acaryochloridaceae</taxon>
        <taxon>Acaryochloris</taxon>
    </lineage>
</organism>
<keyword evidence="4 8" id="KW-1003">Cell membrane</keyword>
<dbReference type="GO" id="GO:0015087">
    <property type="term" value="F:cobalt ion transmembrane transporter activity"/>
    <property type="evidence" value="ECO:0007669"/>
    <property type="project" value="UniProtKB-UniRule"/>
</dbReference>
<dbReference type="GO" id="GO:0050897">
    <property type="term" value="F:cobalt ion binding"/>
    <property type="evidence" value="ECO:0007669"/>
    <property type="project" value="TreeGrafter"/>
</dbReference>
<dbReference type="OrthoDB" id="9803416at2"/>
<dbReference type="SUPFAM" id="SSF144083">
    <property type="entry name" value="Magnesium transport protein CorA, transmembrane region"/>
    <property type="match status" value="1"/>
</dbReference>
<dbReference type="FunFam" id="1.20.58.340:FF:000012">
    <property type="entry name" value="Magnesium transport protein CorA"/>
    <property type="match status" value="1"/>
</dbReference>
<dbReference type="Proteomes" id="UP000000268">
    <property type="component" value="Chromosome"/>
</dbReference>
<comment type="similarity">
    <text evidence="2 8">Belongs to the CorA metal ion transporter (MIT) (TC 1.A.35) family.</text>
</comment>
<evidence type="ECO:0000256" key="3">
    <source>
        <dbReference type="ARBA" id="ARBA00022448"/>
    </source>
</evidence>
<dbReference type="NCBIfam" id="TIGR00383">
    <property type="entry name" value="corA"/>
    <property type="match status" value="1"/>
</dbReference>
<dbReference type="HOGENOM" id="CLU_007127_0_0_3"/>
<keyword evidence="5 8" id="KW-0812">Transmembrane</keyword>
<dbReference type="Gene3D" id="1.20.58.340">
    <property type="entry name" value="Magnesium transport protein CorA, transmembrane region"/>
    <property type="match status" value="2"/>
</dbReference>
<dbReference type="STRING" id="329726.AM1_0079"/>
<name>B0C555_ACAM1</name>
<evidence type="ECO:0000256" key="4">
    <source>
        <dbReference type="ARBA" id="ARBA00022475"/>
    </source>
</evidence>
<dbReference type="CDD" id="cd12828">
    <property type="entry name" value="TmCorA-like_1"/>
    <property type="match status" value="1"/>
</dbReference>
<dbReference type="eggNOG" id="COG0598">
    <property type="taxonomic scope" value="Bacteria"/>
</dbReference>
<dbReference type="PANTHER" id="PTHR46494:SF1">
    <property type="entry name" value="CORA FAMILY METAL ION TRANSPORTER (EUROFUNG)"/>
    <property type="match status" value="1"/>
</dbReference>
<evidence type="ECO:0000256" key="1">
    <source>
        <dbReference type="ARBA" id="ARBA00004651"/>
    </source>
</evidence>
<proteinExistence type="inferred from homology"/>
<dbReference type="Pfam" id="PF01544">
    <property type="entry name" value="CorA"/>
    <property type="match status" value="1"/>
</dbReference>
<evidence type="ECO:0000256" key="8">
    <source>
        <dbReference type="RuleBase" id="RU362010"/>
    </source>
</evidence>
<dbReference type="AlphaFoldDB" id="B0C555"/>
<protein>
    <recommendedName>
        <fullName evidence="8">Magnesium transport protein CorA</fullName>
    </recommendedName>
</protein>
<sequence length="373" mass="42838">MTNPLSDPLQQGYVDYFYDQAGSSPGTLTIDEDASPTRIVVIDYNPHQARRIIVEQPEESADYLTTETVSWIDVQGLGDEDILRRLGQTFDLHPLVLEDVVNVPQRQKVEDFDDQLLIIARMVLPHPEGVGFVSEQVSFILHQQALLTIQEEPFHDSFGPVRKRIRLQKGLMRKMGADFLTYALLDAIIDGFFPVLELYGERLETLEDEILDNPTRETLNQVHSLKRELMNLRRLSWSQRDALSALLREDSPLISQEVKVYLRDCYDHSIQILDMVETYRDFAASLMDVYLSSVSNKMNEVMKVLTVISTIFIPLTFISGLYGMNFNPQVSPFNMPELSWYWGYPAVIATMLLISGSLSYLFWRRGWFSKVSP</sequence>
<dbReference type="InterPro" id="IPR004488">
    <property type="entry name" value="Mg/Co-transport_prot_CorA"/>
</dbReference>
<dbReference type="InterPro" id="IPR045861">
    <property type="entry name" value="CorA_cytoplasmic_dom"/>
</dbReference>
<dbReference type="InterPro" id="IPR045863">
    <property type="entry name" value="CorA_TM1_TM2"/>
</dbReference>
<keyword evidence="6 8" id="KW-1133">Transmembrane helix</keyword>
<keyword evidence="10" id="KW-1185">Reference proteome</keyword>
<evidence type="ECO:0000256" key="6">
    <source>
        <dbReference type="ARBA" id="ARBA00022989"/>
    </source>
</evidence>
<keyword evidence="7 8" id="KW-0472">Membrane</keyword>
<gene>
    <name evidence="8 9" type="primary">corA</name>
    <name evidence="9" type="ordered locus">AM1_0079</name>
</gene>
<comment type="subcellular location">
    <subcellularLocation>
        <location evidence="1">Cell membrane</location>
        <topology evidence="1">Multi-pass membrane protein</topology>
    </subcellularLocation>
    <subcellularLocation>
        <location evidence="8">Membrane</location>
        <topology evidence="8">Multi-pass membrane protein</topology>
    </subcellularLocation>
</comment>
<dbReference type="GO" id="GO:0015095">
    <property type="term" value="F:magnesium ion transmembrane transporter activity"/>
    <property type="evidence" value="ECO:0007669"/>
    <property type="project" value="UniProtKB-UniRule"/>
</dbReference>